<evidence type="ECO:0000313" key="1">
    <source>
        <dbReference type="EMBL" id="EFM46491.1"/>
    </source>
</evidence>
<dbReference type="AlphaFoldDB" id="E0QPL0"/>
<comment type="caution">
    <text evidence="1">The sequence shown here is derived from an EMBL/GenBank/DDBJ whole genome shotgun (WGS) entry which is preliminary data.</text>
</comment>
<name>E0QPL0_9ACTO</name>
<gene>
    <name evidence="1" type="ORF">HMPREF0580_0825</name>
</gene>
<protein>
    <submittedName>
        <fullName evidence="1">Uncharacterized protein</fullName>
    </submittedName>
</protein>
<accession>E0QPL0</accession>
<keyword evidence="2" id="KW-1185">Reference proteome</keyword>
<dbReference type="HOGENOM" id="CLU_3170336_0_0_11"/>
<sequence length="47" mass="4949">MEHLTYSFTPPSLGGSGGSVGSVGAGVHEVPAPAEIQEKMGWRLYIF</sequence>
<dbReference type="STRING" id="871571.HMPREF0580_0825"/>
<evidence type="ECO:0000313" key="2">
    <source>
        <dbReference type="Proteomes" id="UP000003045"/>
    </source>
</evidence>
<reference evidence="1" key="1">
    <citation type="submission" date="2010-08" db="EMBL/GenBank/DDBJ databases">
        <authorList>
            <person name="Muzny D."/>
            <person name="Qin X."/>
            <person name="Deng J."/>
            <person name="Jiang H."/>
            <person name="Liu Y."/>
            <person name="Qu J."/>
            <person name="Song X.-Z."/>
            <person name="Zhang L."/>
            <person name="Thornton R."/>
            <person name="Coyle M."/>
            <person name="Francisco L."/>
            <person name="Jackson L."/>
            <person name="Javaid M."/>
            <person name="Korchina V."/>
            <person name="Kovar C."/>
            <person name="Mata R."/>
            <person name="Mathew T."/>
            <person name="Ngo R."/>
            <person name="Nguyen L."/>
            <person name="Nguyen N."/>
            <person name="Okwuonu G."/>
            <person name="Ongeri F."/>
            <person name="Pham C."/>
            <person name="Simmons D."/>
            <person name="Wilczek-Boney K."/>
            <person name="Hale W."/>
            <person name="Jakkamsetti A."/>
            <person name="Pham P."/>
            <person name="Ruth R."/>
            <person name="San Lucas F."/>
            <person name="Warren J."/>
            <person name="Zhang J."/>
            <person name="Zhao Z."/>
            <person name="Zhou C."/>
            <person name="Zhu D."/>
            <person name="Lee S."/>
            <person name="Bess C."/>
            <person name="Blankenburg K."/>
            <person name="Forbes L."/>
            <person name="Fu Q."/>
            <person name="Gubbala S."/>
            <person name="Hirani K."/>
            <person name="Jayaseelan J.C."/>
            <person name="Lara F."/>
            <person name="Munidasa M."/>
            <person name="Palculict T."/>
            <person name="Patil S."/>
            <person name="Pu L.-L."/>
            <person name="Saada N."/>
            <person name="Tang L."/>
            <person name="Weissenberger G."/>
            <person name="Zhu Y."/>
            <person name="Hemphill L."/>
            <person name="Shang Y."/>
            <person name="Youmans B."/>
            <person name="Ayvaz T."/>
            <person name="Ross M."/>
            <person name="Santibanez J."/>
            <person name="Aqrawi P."/>
            <person name="Gross S."/>
            <person name="Joshi V."/>
            <person name="Fowler G."/>
            <person name="Nazareth L."/>
            <person name="Reid J."/>
            <person name="Worley K."/>
            <person name="Petrosino J."/>
            <person name="Highlander S."/>
            <person name="Gibbs R."/>
        </authorList>
    </citation>
    <scope>NUCLEOTIDE SEQUENCE [LARGE SCALE GENOMIC DNA]</scope>
    <source>
        <strain evidence="1">ATCC 35239</strain>
    </source>
</reference>
<organism evidence="1 2">
    <name type="scientific">Mobiluncus mulieris ATCC 35239</name>
    <dbReference type="NCBI Taxonomy" id="871571"/>
    <lineage>
        <taxon>Bacteria</taxon>
        <taxon>Bacillati</taxon>
        <taxon>Actinomycetota</taxon>
        <taxon>Actinomycetes</taxon>
        <taxon>Actinomycetales</taxon>
        <taxon>Actinomycetaceae</taxon>
        <taxon>Mobiluncus</taxon>
    </lineage>
</organism>
<proteinExistence type="predicted"/>
<dbReference type="EMBL" id="AEET01000022">
    <property type="protein sequence ID" value="EFM46491.1"/>
    <property type="molecule type" value="Genomic_DNA"/>
</dbReference>
<dbReference type="Proteomes" id="UP000003045">
    <property type="component" value="Unassembled WGS sequence"/>
</dbReference>